<dbReference type="EMBL" id="JBHTAI010000003">
    <property type="protein sequence ID" value="MFC7148122.1"/>
    <property type="molecule type" value="Genomic_DNA"/>
</dbReference>
<dbReference type="PANTHER" id="PTHR43434">
    <property type="entry name" value="PHOSPHOGLYCOLATE PHOSPHATASE"/>
    <property type="match status" value="1"/>
</dbReference>
<dbReference type="Gene3D" id="3.40.50.1000">
    <property type="entry name" value="HAD superfamily/HAD-like"/>
    <property type="match status" value="1"/>
</dbReference>
<dbReference type="SFLD" id="SFLDS00003">
    <property type="entry name" value="Haloacid_Dehalogenase"/>
    <property type="match status" value="1"/>
</dbReference>
<organism evidence="1 2">
    <name type="scientific">Cohnella cellulosilytica</name>
    <dbReference type="NCBI Taxonomy" id="986710"/>
    <lineage>
        <taxon>Bacteria</taxon>
        <taxon>Bacillati</taxon>
        <taxon>Bacillota</taxon>
        <taxon>Bacilli</taxon>
        <taxon>Bacillales</taxon>
        <taxon>Paenibacillaceae</taxon>
        <taxon>Cohnella</taxon>
    </lineage>
</organism>
<keyword evidence="2" id="KW-1185">Reference proteome</keyword>
<dbReference type="Pfam" id="PF00702">
    <property type="entry name" value="Hydrolase"/>
    <property type="match status" value="1"/>
</dbReference>
<evidence type="ECO:0000313" key="1">
    <source>
        <dbReference type="EMBL" id="MFC7148122.1"/>
    </source>
</evidence>
<dbReference type="Proteomes" id="UP001596378">
    <property type="component" value="Unassembled WGS sequence"/>
</dbReference>
<protein>
    <submittedName>
        <fullName evidence="1">HAD family hydrolase</fullName>
        <ecNumber evidence="1">3.-.-.-</ecNumber>
    </submittedName>
</protein>
<dbReference type="InterPro" id="IPR023198">
    <property type="entry name" value="PGP-like_dom2"/>
</dbReference>
<dbReference type="SUPFAM" id="SSF56784">
    <property type="entry name" value="HAD-like"/>
    <property type="match status" value="1"/>
</dbReference>
<accession>A0ABW2F9D8</accession>
<sequence>MAALTTVLFDFDGTLSTLRAGWEEVMAPYMKEVIKGNAELTQEEESALDQEIGDYIDESTGIQTVYQMRWLAEEVRRKGWNPQVLDEWEYKAEYNRRLLLRVKRKVELLEQGRLQAEDFLMKGSVEFLNLLRDRGIEMYVASGTDHPDVVREAEVLGVAGYFKRIVGAPVGKAECSKEKVIFDLMENQGLSGRQLAVVGDGKVEIGLAKRRGSLALGLASDERNREGIDARKRARLEKAGADWIAGDFRKPEQWLSAMGL</sequence>
<dbReference type="RefSeq" id="WP_378047491.1">
    <property type="nucleotide sequence ID" value="NZ_JBHMDN010000013.1"/>
</dbReference>
<keyword evidence="1" id="KW-0378">Hydrolase</keyword>
<dbReference type="SFLD" id="SFLDG01129">
    <property type="entry name" value="C1.5:_HAD__Beta-PGM__Phosphata"/>
    <property type="match status" value="1"/>
</dbReference>
<name>A0ABW2F9D8_9BACL</name>
<dbReference type="CDD" id="cd01427">
    <property type="entry name" value="HAD_like"/>
    <property type="match status" value="1"/>
</dbReference>
<dbReference type="EC" id="3.-.-.-" evidence="1"/>
<dbReference type="PANTHER" id="PTHR43434:SF1">
    <property type="entry name" value="PHOSPHOGLYCOLATE PHOSPHATASE"/>
    <property type="match status" value="1"/>
</dbReference>
<evidence type="ECO:0000313" key="2">
    <source>
        <dbReference type="Proteomes" id="UP001596378"/>
    </source>
</evidence>
<proteinExistence type="predicted"/>
<dbReference type="InterPro" id="IPR036412">
    <property type="entry name" value="HAD-like_sf"/>
</dbReference>
<dbReference type="GO" id="GO:0016787">
    <property type="term" value="F:hydrolase activity"/>
    <property type="evidence" value="ECO:0007669"/>
    <property type="project" value="UniProtKB-KW"/>
</dbReference>
<dbReference type="InterPro" id="IPR050155">
    <property type="entry name" value="HAD-like_hydrolase_sf"/>
</dbReference>
<dbReference type="Gene3D" id="1.10.150.240">
    <property type="entry name" value="Putative phosphatase, domain 2"/>
    <property type="match status" value="1"/>
</dbReference>
<gene>
    <name evidence="1" type="ORF">ACFQMJ_06185</name>
</gene>
<reference evidence="2" key="1">
    <citation type="journal article" date="2019" name="Int. J. Syst. Evol. Microbiol.">
        <title>The Global Catalogue of Microorganisms (GCM) 10K type strain sequencing project: providing services to taxonomists for standard genome sequencing and annotation.</title>
        <authorList>
            <consortium name="The Broad Institute Genomics Platform"/>
            <consortium name="The Broad Institute Genome Sequencing Center for Infectious Disease"/>
            <person name="Wu L."/>
            <person name="Ma J."/>
        </authorList>
    </citation>
    <scope>NUCLEOTIDE SEQUENCE [LARGE SCALE GENOMIC DNA]</scope>
    <source>
        <strain evidence="2">KCTC 12907</strain>
    </source>
</reference>
<comment type="caution">
    <text evidence="1">The sequence shown here is derived from an EMBL/GenBank/DDBJ whole genome shotgun (WGS) entry which is preliminary data.</text>
</comment>
<dbReference type="InterPro" id="IPR023214">
    <property type="entry name" value="HAD_sf"/>
</dbReference>